<dbReference type="AlphaFoldDB" id="A0A0S4TL29"/>
<proteinExistence type="predicted"/>
<name>A0A0S4TL29_RALSL</name>
<accession>A0A0S4TL29</accession>
<dbReference type="EMBL" id="LN899819">
    <property type="protein sequence ID" value="CUV10818.1"/>
    <property type="molecule type" value="Genomic_DNA"/>
</dbReference>
<sequence>MAATKSEIASSLSQRCPGWLQPLQHARKLGLTPRHGWIVIQAGGRIGKWVPAVIVTPGYKPRHDDDLSAFRGLDCEVLIDDETGYGLVHGLVAGIKNANPRRLLLLTCGRLPAIVILKKGGVHGPQ</sequence>
<organism evidence="1">
    <name type="scientific">Ralstonia solanacearum</name>
    <name type="common">Pseudomonas solanacearum</name>
    <dbReference type="NCBI Taxonomy" id="305"/>
    <lineage>
        <taxon>Bacteria</taxon>
        <taxon>Pseudomonadati</taxon>
        <taxon>Pseudomonadota</taxon>
        <taxon>Betaproteobacteria</taxon>
        <taxon>Burkholderiales</taxon>
        <taxon>Burkholderiaceae</taxon>
        <taxon>Ralstonia</taxon>
        <taxon>Ralstonia solanacearum species complex</taxon>
    </lineage>
</organism>
<reference evidence="1" key="1">
    <citation type="submission" date="2015-10" db="EMBL/GenBank/DDBJ databases">
        <authorList>
            <person name="Gilbert D.G."/>
        </authorList>
    </citation>
    <scope>NUCLEOTIDE SEQUENCE</scope>
    <source>
        <strain evidence="1">Phyl III-seqv23</strain>
    </source>
</reference>
<gene>
    <name evidence="1" type="ORF">RUN39_v1_10011</name>
</gene>
<evidence type="ECO:0000313" key="1">
    <source>
        <dbReference type="EMBL" id="CUV10818.1"/>
    </source>
</evidence>
<protein>
    <submittedName>
        <fullName evidence="1">Uncharacterized protein</fullName>
    </submittedName>
</protein>